<evidence type="ECO:0000256" key="20">
    <source>
        <dbReference type="ARBA" id="ARBA00048349"/>
    </source>
</evidence>
<keyword evidence="10" id="KW-0862">Zinc</keyword>
<sequence length="200" mass="22557">KLDRTHTYRYGTLTIIFSALLVSFIWVKTASVTSSNVWFGRMIQVEEHELSGGVVFAVVMFAFATDLLLSPMRQRSGAFIGYNQEGVPLFNLTHQKSQSLLLIIKSSLRDILSESDSRNIFYFLCINLMFTFVELLYGAWTNSLGLLSDGFHMLFDCTALVVGLYAALMSRWKPTRVFSYGYGRVEVLSGFVNGLFLVVV</sequence>
<dbReference type="PANTHER" id="PTHR45755">
    <property type="match status" value="1"/>
</dbReference>
<comment type="catalytic activity">
    <reaction evidence="20">
        <text>Zn(2+)(in) + 2 H(+)(out) = Zn(2+)(out) + 2 H(+)(in)</text>
        <dbReference type="Rhea" id="RHEA:72627"/>
        <dbReference type="ChEBI" id="CHEBI:15378"/>
        <dbReference type="ChEBI" id="CHEBI:29105"/>
    </reaction>
</comment>
<dbReference type="SUPFAM" id="SSF161111">
    <property type="entry name" value="Cation efflux protein transmembrane domain-like"/>
    <property type="match status" value="1"/>
</dbReference>
<evidence type="ECO:0000256" key="21">
    <source>
        <dbReference type="SAM" id="Phobius"/>
    </source>
</evidence>
<evidence type="ECO:0000256" key="15">
    <source>
        <dbReference type="ARBA" id="ARBA00023136"/>
    </source>
</evidence>
<dbReference type="InterPro" id="IPR002524">
    <property type="entry name" value="Cation_efflux"/>
</dbReference>
<evidence type="ECO:0000256" key="14">
    <source>
        <dbReference type="ARBA" id="ARBA00023065"/>
    </source>
</evidence>
<dbReference type="Gene3D" id="1.20.1510.10">
    <property type="entry name" value="Cation efflux protein transmembrane domain"/>
    <property type="match status" value="1"/>
</dbReference>
<evidence type="ECO:0000256" key="7">
    <source>
        <dbReference type="ARBA" id="ARBA00022449"/>
    </source>
</evidence>
<evidence type="ECO:0000256" key="16">
    <source>
        <dbReference type="ARBA" id="ARBA00038531"/>
    </source>
</evidence>
<name>A0A8S3JQ14_9BILA</name>
<dbReference type="GO" id="GO:0006882">
    <property type="term" value="P:intracellular zinc ion homeostasis"/>
    <property type="evidence" value="ECO:0007669"/>
    <property type="project" value="InterPro"/>
</dbReference>
<dbReference type="AlphaFoldDB" id="A0A8S3JQ14"/>
<feature type="transmembrane region" description="Helical" evidence="21">
    <location>
        <begin position="119"/>
        <end position="139"/>
    </location>
</feature>
<evidence type="ECO:0000256" key="19">
    <source>
        <dbReference type="ARBA" id="ARBA00042217"/>
    </source>
</evidence>
<evidence type="ECO:0000256" key="12">
    <source>
        <dbReference type="ARBA" id="ARBA00022989"/>
    </source>
</evidence>
<evidence type="ECO:0000256" key="4">
    <source>
        <dbReference type="ARBA" id="ARBA00004638"/>
    </source>
</evidence>
<keyword evidence="8 21" id="KW-0812">Transmembrane</keyword>
<keyword evidence="13" id="KW-0333">Golgi apparatus</keyword>
<evidence type="ECO:0000256" key="3">
    <source>
        <dbReference type="ARBA" id="ARBA00004557"/>
    </source>
</evidence>
<keyword evidence="14" id="KW-0406">Ion transport</keyword>
<evidence type="ECO:0000256" key="18">
    <source>
        <dbReference type="ARBA" id="ARBA00042038"/>
    </source>
</evidence>
<evidence type="ECO:0000256" key="6">
    <source>
        <dbReference type="ARBA" id="ARBA00022448"/>
    </source>
</evidence>
<dbReference type="GO" id="GO:0015297">
    <property type="term" value="F:antiporter activity"/>
    <property type="evidence" value="ECO:0007669"/>
    <property type="project" value="UniProtKB-KW"/>
</dbReference>
<feature type="domain" description="Cation efflux protein transmembrane" evidence="22">
    <location>
        <begin position="120"/>
        <end position="200"/>
    </location>
</feature>
<dbReference type="InterPro" id="IPR058533">
    <property type="entry name" value="Cation_efflux_TM"/>
</dbReference>
<evidence type="ECO:0000256" key="5">
    <source>
        <dbReference type="ARBA" id="ARBA00008873"/>
    </source>
</evidence>
<feature type="non-terminal residue" evidence="23">
    <location>
        <position position="1"/>
    </location>
</feature>
<dbReference type="PANTHER" id="PTHR45755:SF1">
    <property type="entry name" value="PROTON-COUPLED ZINC ANTIPORTER SLC30A5"/>
    <property type="match status" value="1"/>
</dbReference>
<keyword evidence="6" id="KW-0813">Transport</keyword>
<evidence type="ECO:0000256" key="1">
    <source>
        <dbReference type="ARBA" id="ARBA00004166"/>
    </source>
</evidence>
<feature type="transmembrane region" description="Helical" evidence="21">
    <location>
        <begin position="12"/>
        <end position="30"/>
    </location>
</feature>
<dbReference type="NCBIfam" id="TIGR01297">
    <property type="entry name" value="CDF"/>
    <property type="match status" value="1"/>
</dbReference>
<evidence type="ECO:0000256" key="17">
    <source>
        <dbReference type="ARBA" id="ARBA00040846"/>
    </source>
</evidence>
<dbReference type="EMBL" id="CAJOBJ010362889">
    <property type="protein sequence ID" value="CAF5219243.1"/>
    <property type="molecule type" value="Genomic_DNA"/>
</dbReference>
<comment type="caution">
    <text evidence="23">The sequence shown here is derived from an EMBL/GenBank/DDBJ whole genome shotgun (WGS) entry which is preliminary data.</text>
</comment>
<comment type="subunit">
    <text evidence="16">Heterodimer with SLC30A6/ZNT6; form a functional zinc ion transmembrane transporter.</text>
</comment>
<accession>A0A8S3JQ14</accession>
<dbReference type="Pfam" id="PF01545">
    <property type="entry name" value="Cation_efflux"/>
    <property type="match status" value="1"/>
</dbReference>
<feature type="non-terminal residue" evidence="23">
    <location>
        <position position="200"/>
    </location>
</feature>
<dbReference type="GO" id="GO:0032580">
    <property type="term" value="C:Golgi cisterna membrane"/>
    <property type="evidence" value="ECO:0007669"/>
    <property type="project" value="UniProtKB-SubCell"/>
</dbReference>
<feature type="transmembrane region" description="Helical" evidence="21">
    <location>
        <begin position="151"/>
        <end position="168"/>
    </location>
</feature>
<evidence type="ECO:0000256" key="8">
    <source>
        <dbReference type="ARBA" id="ARBA00022692"/>
    </source>
</evidence>
<evidence type="ECO:0000256" key="9">
    <source>
        <dbReference type="ARBA" id="ARBA00022723"/>
    </source>
</evidence>
<keyword evidence="11" id="KW-0864">Zinc transport</keyword>
<keyword evidence="15 21" id="KW-0472">Membrane</keyword>
<evidence type="ECO:0000256" key="2">
    <source>
        <dbReference type="ARBA" id="ARBA00004205"/>
    </source>
</evidence>
<evidence type="ECO:0000256" key="13">
    <source>
        <dbReference type="ARBA" id="ARBA00023034"/>
    </source>
</evidence>
<proteinExistence type="inferred from homology"/>
<organism evidence="23 24">
    <name type="scientific">Rotaria magnacalcarata</name>
    <dbReference type="NCBI Taxonomy" id="392030"/>
    <lineage>
        <taxon>Eukaryota</taxon>
        <taxon>Metazoa</taxon>
        <taxon>Spiralia</taxon>
        <taxon>Gnathifera</taxon>
        <taxon>Rotifera</taxon>
        <taxon>Eurotatoria</taxon>
        <taxon>Bdelloidea</taxon>
        <taxon>Philodinida</taxon>
        <taxon>Philodinidae</taxon>
        <taxon>Rotaria</taxon>
    </lineage>
</organism>
<feature type="transmembrane region" description="Helical" evidence="21">
    <location>
        <begin position="50"/>
        <end position="69"/>
    </location>
</feature>
<keyword evidence="7" id="KW-0050">Antiport</keyword>
<evidence type="ECO:0000313" key="23">
    <source>
        <dbReference type="EMBL" id="CAF5219243.1"/>
    </source>
</evidence>
<comment type="subcellular location">
    <subcellularLocation>
        <location evidence="3">Cytoplasmic vesicle</location>
        <location evidence="3">COPII-coated vesicle membrane</location>
        <topology evidence="3">Multi-pass membrane protein</topology>
    </subcellularLocation>
    <subcellularLocation>
        <location evidence="4">Cytoplasmic vesicle</location>
        <location evidence="4">Secretory vesicle membrane</location>
        <topology evidence="4">Multi-pass membrane protein</topology>
    </subcellularLocation>
    <subcellularLocation>
        <location evidence="2">Golgi apparatus</location>
        <location evidence="2">Golgi stack membrane</location>
        <topology evidence="2">Multi-pass membrane protein</topology>
    </subcellularLocation>
    <subcellularLocation>
        <location evidence="1">Golgi apparatus</location>
        <location evidence="1">trans-Golgi network membrane</location>
        <topology evidence="1">Multi-pass membrane protein</topology>
    </subcellularLocation>
</comment>
<reference evidence="23" key="1">
    <citation type="submission" date="2021-02" db="EMBL/GenBank/DDBJ databases">
        <authorList>
            <person name="Nowell W R."/>
        </authorList>
    </citation>
    <scope>NUCLEOTIDE SEQUENCE</scope>
</reference>
<dbReference type="InterPro" id="IPR045316">
    <property type="entry name" value="Msc2-like"/>
</dbReference>
<dbReference type="GO" id="GO:0005385">
    <property type="term" value="F:zinc ion transmembrane transporter activity"/>
    <property type="evidence" value="ECO:0007669"/>
    <property type="project" value="InterPro"/>
</dbReference>
<evidence type="ECO:0000256" key="10">
    <source>
        <dbReference type="ARBA" id="ARBA00022833"/>
    </source>
</evidence>
<protein>
    <recommendedName>
        <fullName evidence="17">Proton-coupled zinc antiporter SLC30A5</fullName>
    </recommendedName>
    <alternativeName>
        <fullName evidence="19">Solute carrier family 30 member 5</fullName>
    </alternativeName>
    <alternativeName>
        <fullName evidence="18">Zinc transporter 5</fullName>
    </alternativeName>
</protein>
<evidence type="ECO:0000259" key="22">
    <source>
        <dbReference type="Pfam" id="PF01545"/>
    </source>
</evidence>
<evidence type="ECO:0000313" key="24">
    <source>
        <dbReference type="Proteomes" id="UP000681720"/>
    </source>
</evidence>
<dbReference type="Proteomes" id="UP000681720">
    <property type="component" value="Unassembled WGS sequence"/>
</dbReference>
<dbReference type="GO" id="GO:0012507">
    <property type="term" value="C:ER to Golgi transport vesicle membrane"/>
    <property type="evidence" value="ECO:0007669"/>
    <property type="project" value="UniProtKB-SubCell"/>
</dbReference>
<dbReference type="GO" id="GO:0046872">
    <property type="term" value="F:metal ion binding"/>
    <property type="evidence" value="ECO:0007669"/>
    <property type="project" value="UniProtKB-KW"/>
</dbReference>
<keyword evidence="12 21" id="KW-1133">Transmembrane helix</keyword>
<comment type="similarity">
    <text evidence="5">Belongs to the cation diffusion facilitator (CDF) transporter (TC 2.A.4) family. SLC30A subfamily.</text>
</comment>
<dbReference type="GO" id="GO:1904257">
    <property type="term" value="P:zinc ion import into Golgi lumen"/>
    <property type="evidence" value="ECO:0007669"/>
    <property type="project" value="TreeGrafter"/>
</dbReference>
<evidence type="ECO:0000256" key="11">
    <source>
        <dbReference type="ARBA" id="ARBA00022906"/>
    </source>
</evidence>
<gene>
    <name evidence="23" type="ORF">GIL414_LOCUS83379</name>
</gene>
<dbReference type="InterPro" id="IPR027469">
    <property type="entry name" value="Cation_efflux_TMD_sf"/>
</dbReference>
<keyword evidence="9" id="KW-0479">Metal-binding</keyword>